<keyword evidence="4" id="KW-1185">Reference proteome</keyword>
<dbReference type="AlphaFoldDB" id="A0A8J5RRT7"/>
<reference evidence="3" key="1">
    <citation type="journal article" date="2021" name="bioRxiv">
        <title>Whole Genome Assembly and Annotation of Northern Wild Rice, Zizania palustris L., Supports a Whole Genome Duplication in the Zizania Genus.</title>
        <authorList>
            <person name="Haas M."/>
            <person name="Kono T."/>
            <person name="Macchietto M."/>
            <person name="Millas R."/>
            <person name="McGilp L."/>
            <person name="Shao M."/>
            <person name="Duquette J."/>
            <person name="Hirsch C.N."/>
            <person name="Kimball J."/>
        </authorList>
    </citation>
    <scope>NUCLEOTIDE SEQUENCE</scope>
    <source>
        <tissue evidence="3">Fresh leaf tissue</tissue>
    </source>
</reference>
<evidence type="ECO:0000313" key="4">
    <source>
        <dbReference type="Proteomes" id="UP000729402"/>
    </source>
</evidence>
<dbReference type="EMBL" id="JAAALK010000288">
    <property type="protein sequence ID" value="KAG8055963.1"/>
    <property type="molecule type" value="Genomic_DNA"/>
</dbReference>
<accession>A0A8J5RRT7</accession>
<feature type="region of interest" description="Disordered" evidence="1">
    <location>
        <begin position="53"/>
        <end position="126"/>
    </location>
</feature>
<keyword evidence="2" id="KW-0472">Membrane</keyword>
<dbReference type="Proteomes" id="UP000729402">
    <property type="component" value="Unassembled WGS sequence"/>
</dbReference>
<comment type="caution">
    <text evidence="3">The sequence shown here is derived from an EMBL/GenBank/DDBJ whole genome shotgun (WGS) entry which is preliminary data.</text>
</comment>
<evidence type="ECO:0000256" key="2">
    <source>
        <dbReference type="SAM" id="Phobius"/>
    </source>
</evidence>
<keyword evidence="2" id="KW-1133">Transmembrane helix</keyword>
<evidence type="ECO:0000256" key="1">
    <source>
        <dbReference type="SAM" id="MobiDB-lite"/>
    </source>
</evidence>
<keyword evidence="2" id="KW-0812">Transmembrane</keyword>
<feature type="compositionally biased region" description="Polar residues" evidence="1">
    <location>
        <begin position="59"/>
        <end position="70"/>
    </location>
</feature>
<feature type="compositionally biased region" description="Polar residues" evidence="1">
    <location>
        <begin position="78"/>
        <end position="89"/>
    </location>
</feature>
<sequence>MHAYAAARSTCTLQAEAMNHSAGIMILLVVLAVGLLLTCLLYNCVWDGNNDAAAEDEQTPATAQNETNPTAAEPTTDAGHTQGATTTGIRKNDDAEAGPSDTKGKGVLMEGGHSASSSTSSYMSLF</sequence>
<name>A0A8J5RRT7_ZIZPA</name>
<reference evidence="3" key="2">
    <citation type="submission" date="2021-02" db="EMBL/GenBank/DDBJ databases">
        <authorList>
            <person name="Kimball J.A."/>
            <person name="Haas M.W."/>
            <person name="Macchietto M."/>
            <person name="Kono T."/>
            <person name="Duquette J."/>
            <person name="Shao M."/>
        </authorList>
    </citation>
    <scope>NUCLEOTIDE SEQUENCE</scope>
    <source>
        <tissue evidence="3">Fresh leaf tissue</tissue>
    </source>
</reference>
<feature type="compositionally biased region" description="Low complexity" evidence="1">
    <location>
        <begin position="114"/>
        <end position="126"/>
    </location>
</feature>
<feature type="transmembrane region" description="Helical" evidence="2">
    <location>
        <begin position="22"/>
        <end position="42"/>
    </location>
</feature>
<gene>
    <name evidence="3" type="ORF">GUJ93_ZPchr0001g29412</name>
</gene>
<protein>
    <submittedName>
        <fullName evidence="3">Uncharacterized protein</fullName>
    </submittedName>
</protein>
<organism evidence="3 4">
    <name type="scientific">Zizania palustris</name>
    <name type="common">Northern wild rice</name>
    <dbReference type="NCBI Taxonomy" id="103762"/>
    <lineage>
        <taxon>Eukaryota</taxon>
        <taxon>Viridiplantae</taxon>
        <taxon>Streptophyta</taxon>
        <taxon>Embryophyta</taxon>
        <taxon>Tracheophyta</taxon>
        <taxon>Spermatophyta</taxon>
        <taxon>Magnoliopsida</taxon>
        <taxon>Liliopsida</taxon>
        <taxon>Poales</taxon>
        <taxon>Poaceae</taxon>
        <taxon>BOP clade</taxon>
        <taxon>Oryzoideae</taxon>
        <taxon>Oryzeae</taxon>
        <taxon>Zizaniinae</taxon>
        <taxon>Zizania</taxon>
    </lineage>
</organism>
<proteinExistence type="predicted"/>
<evidence type="ECO:0000313" key="3">
    <source>
        <dbReference type="EMBL" id="KAG8055963.1"/>
    </source>
</evidence>